<dbReference type="PANTHER" id="PTHR11941:SF133">
    <property type="entry name" value="1,2-EPOXYPHENYLACETYL-COA ISOMERASE"/>
    <property type="match status" value="1"/>
</dbReference>
<dbReference type="PROSITE" id="PS00166">
    <property type="entry name" value="ENOYL_COA_HYDRATASE"/>
    <property type="match status" value="1"/>
</dbReference>
<dbReference type="GO" id="GO:0016829">
    <property type="term" value="F:lyase activity"/>
    <property type="evidence" value="ECO:0007669"/>
    <property type="project" value="UniProtKB-KW"/>
</dbReference>
<dbReference type="Gene3D" id="3.90.226.10">
    <property type="entry name" value="2-enoyl-CoA Hydratase, Chain A, domain 1"/>
    <property type="match status" value="1"/>
</dbReference>
<dbReference type="InterPro" id="IPR014748">
    <property type="entry name" value="Enoyl-CoA_hydra_C"/>
</dbReference>
<dbReference type="AlphaFoldDB" id="A0A1B1TF14"/>
<dbReference type="EMBL" id="KP211911">
    <property type="protein sequence ID" value="ANV80890.1"/>
    <property type="molecule type" value="Genomic_DNA"/>
</dbReference>
<dbReference type="CDD" id="cd06558">
    <property type="entry name" value="crotonase-like"/>
    <property type="match status" value="1"/>
</dbReference>
<keyword evidence="2" id="KW-0456">Lyase</keyword>
<name>A0A1B1TF14_9ARCH</name>
<reference evidence="4" key="1">
    <citation type="submission" date="2014-11" db="EMBL/GenBank/DDBJ databases">
        <authorList>
            <person name="Zhu J."/>
            <person name="Qi W."/>
            <person name="Song R."/>
        </authorList>
    </citation>
    <scope>NUCLEOTIDE SEQUENCE</scope>
</reference>
<proteinExistence type="inferred from homology"/>
<dbReference type="InterPro" id="IPR029045">
    <property type="entry name" value="ClpP/crotonase-like_dom_sf"/>
</dbReference>
<dbReference type="InterPro" id="IPR001753">
    <property type="entry name" value="Enoyl-CoA_hydra/iso"/>
</dbReference>
<protein>
    <submittedName>
        <fullName evidence="4">Enoyl CoA hydratase</fullName>
    </submittedName>
</protein>
<reference evidence="4" key="2">
    <citation type="journal article" date="2015" name="ISME J.">
        <title>A new class of marine Euryarchaeota group II from the Mediterranean deep chlorophyll maximum.</title>
        <authorList>
            <person name="Martin-Cuadrado A.B."/>
            <person name="Garcia-Heredia I."/>
            <person name="Molto A.G."/>
            <person name="Lopez-Ubeda R."/>
            <person name="Kimes N."/>
            <person name="Lopez-Garcia P."/>
            <person name="Moreira D."/>
            <person name="Rodriguez-Valera F."/>
        </authorList>
    </citation>
    <scope>NUCLEOTIDE SEQUENCE</scope>
</reference>
<evidence type="ECO:0000313" key="4">
    <source>
        <dbReference type="EMBL" id="ANV80890.1"/>
    </source>
</evidence>
<dbReference type="Gene3D" id="1.10.12.10">
    <property type="entry name" value="Lyase 2-enoyl-coa Hydratase, Chain A, domain 2"/>
    <property type="match status" value="1"/>
</dbReference>
<dbReference type="GO" id="GO:0006635">
    <property type="term" value="P:fatty acid beta-oxidation"/>
    <property type="evidence" value="ECO:0007669"/>
    <property type="project" value="TreeGrafter"/>
</dbReference>
<evidence type="ECO:0000256" key="1">
    <source>
        <dbReference type="ARBA" id="ARBA00005254"/>
    </source>
</evidence>
<evidence type="ECO:0000256" key="2">
    <source>
        <dbReference type="ARBA" id="ARBA00023239"/>
    </source>
</evidence>
<comment type="similarity">
    <text evidence="1 3">Belongs to the enoyl-CoA hydratase/isomerase family.</text>
</comment>
<dbReference type="InterPro" id="IPR018376">
    <property type="entry name" value="Enoyl-CoA_hyd/isom_CS"/>
</dbReference>
<dbReference type="SUPFAM" id="SSF52096">
    <property type="entry name" value="ClpP/crotonase"/>
    <property type="match status" value="1"/>
</dbReference>
<dbReference type="Pfam" id="PF00378">
    <property type="entry name" value="ECH_1"/>
    <property type="match status" value="1"/>
</dbReference>
<dbReference type="PANTHER" id="PTHR11941">
    <property type="entry name" value="ENOYL-COA HYDRATASE-RELATED"/>
    <property type="match status" value="1"/>
</dbReference>
<accession>A0A1B1TF14</accession>
<sequence>MSVSSSDMGHGVRLIRFSGQSATQSFSRTFLPEIAKAIDAGLSNKDVRALILTGEGKFFSAGADINAFAKAIEDGDAPQLIRDLTGILHPLLIRMRQSPTICVAALNGACAGGGLGLALACDIRIGSPSAKMAASYSGMGLSPDGGTTWLLPRLVGDQTARRFFFENEIWSAEKANLVGAIDAIVDEESLLDSALELAIKWSQWGSHTKEATKHLLDVQSVQDFETHLKHERTLIEAAGTTEAFKEGVSAFLEKRKPEFD</sequence>
<evidence type="ECO:0000256" key="3">
    <source>
        <dbReference type="RuleBase" id="RU003707"/>
    </source>
</evidence>
<organism evidence="4">
    <name type="scientific">uncultured Poseidoniia archaeon</name>
    <dbReference type="NCBI Taxonomy" id="1697135"/>
    <lineage>
        <taxon>Archaea</taxon>
        <taxon>Methanobacteriati</taxon>
        <taxon>Thermoplasmatota</taxon>
        <taxon>Candidatus Poseidoniia</taxon>
        <taxon>environmental samples</taxon>
    </lineage>
</organism>